<evidence type="ECO:0000313" key="3">
    <source>
        <dbReference type="Proteomes" id="UP001500021"/>
    </source>
</evidence>
<dbReference type="RefSeq" id="WP_343814322.1">
    <property type="nucleotide sequence ID" value="NZ_BAAAFA010000001.1"/>
</dbReference>
<feature type="domain" description="DUF4007" evidence="1">
    <location>
        <begin position="5"/>
        <end position="310"/>
    </location>
</feature>
<dbReference type="Pfam" id="PF13182">
    <property type="entry name" value="DUF4007"/>
    <property type="match status" value="1"/>
</dbReference>
<dbReference type="EMBL" id="BAAAFA010000001">
    <property type="protein sequence ID" value="GAA0811313.1"/>
    <property type="molecule type" value="Genomic_DNA"/>
</dbReference>
<organism evidence="2 3">
    <name type="scientific">Colwellia asteriadis</name>
    <dbReference type="NCBI Taxonomy" id="517723"/>
    <lineage>
        <taxon>Bacteria</taxon>
        <taxon>Pseudomonadati</taxon>
        <taxon>Pseudomonadota</taxon>
        <taxon>Gammaproteobacteria</taxon>
        <taxon>Alteromonadales</taxon>
        <taxon>Colwelliaceae</taxon>
        <taxon>Colwellia</taxon>
    </lineage>
</organism>
<keyword evidence="3" id="KW-1185">Reference proteome</keyword>
<gene>
    <name evidence="2" type="ORF">GCM10009111_03660</name>
</gene>
<protein>
    <recommendedName>
        <fullName evidence="1">DUF4007 domain-containing protein</fullName>
    </recommendedName>
</protein>
<proteinExistence type="predicted"/>
<accession>A0ABN1L334</accession>
<name>A0ABN1L334_9GAMM</name>
<evidence type="ECO:0000313" key="2">
    <source>
        <dbReference type="EMBL" id="GAA0811313.1"/>
    </source>
</evidence>
<comment type="caution">
    <text evidence="2">The sequence shown here is derived from an EMBL/GenBank/DDBJ whole genome shotgun (WGS) entry which is preliminary data.</text>
</comment>
<dbReference type="InterPro" id="IPR025248">
    <property type="entry name" value="DUF4007"/>
</dbReference>
<sequence>MKAKFTGHDTFPLRYGWLFKAVNHLNSGGKLQTSKEEETQQAIIKLGVGKNMVNAIRYWAESAELLSSKRSQSNIDYFTSENGDYLFNTDTGKDPYLEQIGSVWLVHFWLNFNFQHLSAYRYFFNYSHVQHFEKSKLLSDCSSDAKKLVTNDIGNESTLKKDIDCFLNTYSKKFKSDAVKKKLTIDEEHFTSPLTELNLVTDNGGGFYVSDLAERPELPIEVFIYGLIKFAQVETKDSNINSVDFDSLLTKPCSPGRIFRLSESGLGQKLDEAQEYSKGGVSWIDSLGLRQVKINDEYLSNPLAVLNKFYGATS</sequence>
<evidence type="ECO:0000259" key="1">
    <source>
        <dbReference type="Pfam" id="PF13182"/>
    </source>
</evidence>
<reference evidence="2 3" key="1">
    <citation type="journal article" date="2019" name="Int. J. Syst. Evol. Microbiol.">
        <title>The Global Catalogue of Microorganisms (GCM) 10K type strain sequencing project: providing services to taxonomists for standard genome sequencing and annotation.</title>
        <authorList>
            <consortium name="The Broad Institute Genomics Platform"/>
            <consortium name="The Broad Institute Genome Sequencing Center for Infectious Disease"/>
            <person name="Wu L."/>
            <person name="Ma J."/>
        </authorList>
    </citation>
    <scope>NUCLEOTIDE SEQUENCE [LARGE SCALE GENOMIC DNA]</scope>
    <source>
        <strain evidence="2 3">JCM 15608</strain>
    </source>
</reference>
<dbReference type="Proteomes" id="UP001500021">
    <property type="component" value="Unassembled WGS sequence"/>
</dbReference>